<dbReference type="PANTHER" id="PTHR15108">
    <property type="entry name" value="N-ACYLGLUCOSAMINE-2-EPIMERASE"/>
    <property type="match status" value="1"/>
</dbReference>
<proteinExistence type="inferred from homology"/>
<evidence type="ECO:0000256" key="2">
    <source>
        <dbReference type="ARBA" id="ARBA00023235"/>
    </source>
</evidence>
<dbReference type="GO" id="GO:0005975">
    <property type="term" value="P:carbohydrate metabolic process"/>
    <property type="evidence" value="ECO:0007669"/>
    <property type="project" value="InterPro"/>
</dbReference>
<protein>
    <submittedName>
        <fullName evidence="3">Cellobiose 2-epimerase</fullName>
        <ecNumber evidence="3">5.1.3.11</ecNumber>
    </submittedName>
</protein>
<dbReference type="AlphaFoldDB" id="A0A380T9P8"/>
<dbReference type="InterPro" id="IPR012341">
    <property type="entry name" value="6hp_glycosidase-like_sf"/>
</dbReference>
<evidence type="ECO:0000256" key="1">
    <source>
        <dbReference type="ARBA" id="ARBA00008558"/>
    </source>
</evidence>
<organism evidence="3">
    <name type="scientific">metagenome</name>
    <dbReference type="NCBI Taxonomy" id="256318"/>
    <lineage>
        <taxon>unclassified sequences</taxon>
        <taxon>metagenomes</taxon>
    </lineage>
</organism>
<evidence type="ECO:0000313" key="3">
    <source>
        <dbReference type="EMBL" id="SUS03595.1"/>
    </source>
</evidence>
<dbReference type="EMBL" id="UIDG01000005">
    <property type="protein sequence ID" value="SUS03595.1"/>
    <property type="molecule type" value="Genomic_DNA"/>
</dbReference>
<sequence>MRDFKTNLALLGAAVRRRQERWFYRHTMQLPASPASEVALPITTPAAALAAIERILARAFLPFWTTKCAPDAGEGYRLNHDILGRWMGRRPQRTVAQARTLWFFAMMASSGDDPARDRALAQPGADFLLHRLWDHRYGGLFWEVRPRSGLPSDSRKHLFAHAFALFALSEYALASGDGVAARAADATFEVMETRFHDPADGGYREVFHEDWREIADDRPGLLGVAPDIKLRNTHMHVLEALSVYYSLRPDALVRQRLLELLNILAVVAIRPDFPTGSEEHRRNWQPLYDDQSAVSSYGHDLEYIHVALQAADALGDGQAPPLELFAGLFDHAVSYGYDHERGGFFATGRPGTSASDCSKIWWVQAETLLAALVMFRRTGESRYWHLFCRTLEWIVCWQTDWVHGDWHTTIAPDGVISGAKASVWKEPYHHGRAMMSSRHLLRDMLIDAGAT</sequence>
<reference evidence="3" key="1">
    <citation type="submission" date="2018-07" db="EMBL/GenBank/DDBJ databases">
        <authorList>
            <person name="Quirk P.G."/>
            <person name="Krulwich T.A."/>
        </authorList>
    </citation>
    <scope>NUCLEOTIDE SEQUENCE</scope>
</reference>
<dbReference type="Pfam" id="PF07221">
    <property type="entry name" value="GlcNAc_2-epim"/>
    <property type="match status" value="1"/>
</dbReference>
<dbReference type="InterPro" id="IPR008928">
    <property type="entry name" value="6-hairpin_glycosidase_sf"/>
</dbReference>
<comment type="similarity">
    <text evidence="1">Belongs to the N-acylglucosamine 2-epimerase family.</text>
</comment>
<keyword evidence="2 3" id="KW-0413">Isomerase</keyword>
<dbReference type="GO" id="GO:0047736">
    <property type="term" value="F:cellobiose epimerase activity"/>
    <property type="evidence" value="ECO:0007669"/>
    <property type="project" value="UniProtKB-EC"/>
</dbReference>
<gene>
    <name evidence="3" type="primary">ce</name>
    <name evidence="3" type="ORF">DF3PB_1020008</name>
</gene>
<dbReference type="InterPro" id="IPR010819">
    <property type="entry name" value="AGE/CE"/>
</dbReference>
<dbReference type="SUPFAM" id="SSF48208">
    <property type="entry name" value="Six-hairpin glycosidases"/>
    <property type="match status" value="1"/>
</dbReference>
<dbReference type="Gene3D" id="1.50.10.10">
    <property type="match status" value="1"/>
</dbReference>
<name>A0A380T9P8_9ZZZZ</name>
<accession>A0A380T9P8</accession>
<dbReference type="EC" id="5.1.3.11" evidence="3"/>